<dbReference type="EMBL" id="JAUUTY010000005">
    <property type="protein sequence ID" value="KAK1632751.1"/>
    <property type="molecule type" value="Genomic_DNA"/>
</dbReference>
<evidence type="ECO:0000256" key="1">
    <source>
        <dbReference type="ARBA" id="ARBA00002668"/>
    </source>
</evidence>
<evidence type="ECO:0000256" key="2">
    <source>
        <dbReference type="ARBA" id="ARBA00004906"/>
    </source>
</evidence>
<evidence type="ECO:0000313" key="7">
    <source>
        <dbReference type="EMBL" id="KAK1632751.1"/>
    </source>
</evidence>
<dbReference type="SMART" id="SM00225">
    <property type="entry name" value="BTB"/>
    <property type="match status" value="1"/>
</dbReference>
<keyword evidence="8" id="KW-1185">Reference proteome</keyword>
<proteinExistence type="predicted"/>
<dbReference type="FunFam" id="1.25.40.420:FF:000008">
    <property type="entry name" value="BTB/POZ domain-containing protein POB1"/>
    <property type="match status" value="1"/>
</dbReference>
<dbReference type="GO" id="GO:0005634">
    <property type="term" value="C:nucleus"/>
    <property type="evidence" value="ECO:0007669"/>
    <property type="project" value="TreeGrafter"/>
</dbReference>
<dbReference type="Pfam" id="PF00651">
    <property type="entry name" value="BTB"/>
    <property type="match status" value="1"/>
</dbReference>
<dbReference type="InterPro" id="IPR011705">
    <property type="entry name" value="BACK"/>
</dbReference>
<sequence length="418" mass="47269">MAARHAPTGTEGPEVDAGFEFAFDNEAFSDKVLRIEVVGSRYDATQFGADAASRKRRREEAEGDNGEGMGTPVLRVKTMYVSSAILASKSPFFFKLFSNGMKESGQSQASVRITDSDENSFMELLHFMYSGKLTQTADPTLLVDILMAADKFEVVSCMKLCGQRLITMPMTLESAVLCLDLPSSVSNAADLEEAAKQYLAEKYKEFLSTKFQDELMRIPLAGIVAILSRYDLGVASDVAVYDFMLRWAFWQYPNSEKRYKILSSRLLPLVPLMRVKNGVKEGFVPECVFGIFLKRDRCSQLLLSKTEYFQKFSFMGHVFCLSAHYNMDSYNCFGLLLEILEDKGPVRGTIDYSFQIKTRPSLEFVTKYKCTYTDSRKDVECRDLFGVPWSEFIADDSPFFIDDILNIGVRLKMARKPL</sequence>
<gene>
    <name evidence="7" type="ORF">QYE76_007066</name>
    <name evidence="6" type="ORF">QYE76_018535</name>
</gene>
<evidence type="ECO:0000313" key="8">
    <source>
        <dbReference type="Proteomes" id="UP001231189"/>
    </source>
</evidence>
<dbReference type="InterPro" id="IPR045890">
    <property type="entry name" value="POB1-like"/>
</dbReference>
<feature type="region of interest" description="Disordered" evidence="4">
    <location>
        <begin position="49"/>
        <end position="69"/>
    </location>
</feature>
<name>A0AAD8RW69_LOLMU</name>
<dbReference type="EMBL" id="JAUUTY010000866">
    <property type="protein sequence ID" value="KAK1573575.1"/>
    <property type="molecule type" value="Genomic_DNA"/>
</dbReference>
<dbReference type="SUPFAM" id="SSF54695">
    <property type="entry name" value="POZ domain"/>
    <property type="match status" value="1"/>
</dbReference>
<dbReference type="PANTHER" id="PTHR46336">
    <property type="entry name" value="OS02G0260700 PROTEIN"/>
    <property type="match status" value="1"/>
</dbReference>
<accession>A0AAD8RW69</accession>
<dbReference type="PANTHER" id="PTHR46336:SF19">
    <property type="entry name" value="BTB DOMAIN-CONTAINING PROTEIN"/>
    <property type="match status" value="1"/>
</dbReference>
<evidence type="ECO:0000313" key="6">
    <source>
        <dbReference type="EMBL" id="KAK1573575.1"/>
    </source>
</evidence>
<dbReference type="AlphaFoldDB" id="A0AAD8RW69"/>
<dbReference type="GO" id="GO:0010114">
    <property type="term" value="P:response to red light"/>
    <property type="evidence" value="ECO:0007669"/>
    <property type="project" value="TreeGrafter"/>
</dbReference>
<dbReference type="Proteomes" id="UP001231189">
    <property type="component" value="Unassembled WGS sequence"/>
</dbReference>
<evidence type="ECO:0000256" key="4">
    <source>
        <dbReference type="SAM" id="MobiDB-lite"/>
    </source>
</evidence>
<evidence type="ECO:0000256" key="3">
    <source>
        <dbReference type="ARBA" id="ARBA00022786"/>
    </source>
</evidence>
<dbReference type="Gene3D" id="1.25.40.420">
    <property type="match status" value="1"/>
</dbReference>
<dbReference type="Pfam" id="PF07707">
    <property type="entry name" value="BACK"/>
    <property type="match status" value="1"/>
</dbReference>
<keyword evidence="3" id="KW-0833">Ubl conjugation pathway</keyword>
<dbReference type="InterPro" id="IPR011333">
    <property type="entry name" value="SKP1/BTB/POZ_sf"/>
</dbReference>
<organism evidence="7 8">
    <name type="scientific">Lolium multiflorum</name>
    <name type="common">Italian ryegrass</name>
    <name type="synonym">Lolium perenne subsp. multiflorum</name>
    <dbReference type="NCBI Taxonomy" id="4521"/>
    <lineage>
        <taxon>Eukaryota</taxon>
        <taxon>Viridiplantae</taxon>
        <taxon>Streptophyta</taxon>
        <taxon>Embryophyta</taxon>
        <taxon>Tracheophyta</taxon>
        <taxon>Spermatophyta</taxon>
        <taxon>Magnoliopsida</taxon>
        <taxon>Liliopsida</taxon>
        <taxon>Poales</taxon>
        <taxon>Poaceae</taxon>
        <taxon>BOP clade</taxon>
        <taxon>Pooideae</taxon>
        <taxon>Poodae</taxon>
        <taxon>Poeae</taxon>
        <taxon>Poeae Chloroplast Group 2 (Poeae type)</taxon>
        <taxon>Loliodinae</taxon>
        <taxon>Loliinae</taxon>
        <taxon>Lolium</taxon>
    </lineage>
</organism>
<protein>
    <recommendedName>
        <fullName evidence="5">BTB domain-containing protein</fullName>
    </recommendedName>
</protein>
<dbReference type="InterPro" id="IPR000210">
    <property type="entry name" value="BTB/POZ_dom"/>
</dbReference>
<comment type="pathway">
    <text evidence="2">Protein modification; protein ubiquitination.</text>
</comment>
<dbReference type="Gene3D" id="3.30.710.10">
    <property type="entry name" value="Potassium Channel Kv1.1, Chain A"/>
    <property type="match status" value="1"/>
</dbReference>
<comment type="caution">
    <text evidence="7">The sequence shown here is derived from an EMBL/GenBank/DDBJ whole genome shotgun (WGS) entry which is preliminary data.</text>
</comment>
<evidence type="ECO:0000259" key="5">
    <source>
        <dbReference type="PROSITE" id="PS50097"/>
    </source>
</evidence>
<comment type="function">
    <text evidence="1">May act as a substrate-specific adapter of an E3 ubiquitin-protein ligase complex (CUL3-RBX1-BTB) which mediates the ubiquitination and subsequent proteasomal degradation of target proteins.</text>
</comment>
<dbReference type="CDD" id="cd18186">
    <property type="entry name" value="BTB_POZ_ZBTB_KLHL-like"/>
    <property type="match status" value="1"/>
</dbReference>
<feature type="domain" description="BTB" evidence="5">
    <location>
        <begin position="77"/>
        <end position="137"/>
    </location>
</feature>
<reference evidence="7" key="1">
    <citation type="submission" date="2023-07" db="EMBL/GenBank/DDBJ databases">
        <title>A chromosome-level genome assembly of Lolium multiflorum.</title>
        <authorList>
            <person name="Chen Y."/>
            <person name="Copetti D."/>
            <person name="Kolliker R."/>
            <person name="Studer B."/>
        </authorList>
    </citation>
    <scope>NUCLEOTIDE SEQUENCE</scope>
    <source>
        <strain evidence="7">02402/16</strain>
        <tissue evidence="7">Leaf</tissue>
    </source>
</reference>
<dbReference type="PROSITE" id="PS50097">
    <property type="entry name" value="BTB"/>
    <property type="match status" value="1"/>
</dbReference>